<dbReference type="Proteomes" id="UP001144341">
    <property type="component" value="Unassembled WGS sequence"/>
</dbReference>
<dbReference type="RefSeq" id="WP_269413786.1">
    <property type="nucleotide sequence ID" value="NZ_JAPWGL010000001.1"/>
</dbReference>
<proteinExistence type="predicted"/>
<dbReference type="Gene3D" id="2.60.120.380">
    <property type="match status" value="1"/>
</dbReference>
<sequence>MKNLLKISLIAATLFTASATYANDDVYTLKVKSEDNKTIRFIIDEAADINLSIRELDNQVLFEENIHSDGASVKKYDLSSLPDGEYTLNVESASKRAEYKVVIANNKTTISEPKITELLKPVFTQEKSMVTLSLDNADKGPVEVQILNEYNDEVYNETFTNASKLVKKFNISKTFNRELTFVVKSKNQEVFKTVTIR</sequence>
<feature type="chain" id="PRO_5045249740" description="Por secretion system C-terminal sorting domain-containing protein" evidence="1">
    <location>
        <begin position="23"/>
        <end position="197"/>
    </location>
</feature>
<keyword evidence="1" id="KW-0732">Signal</keyword>
<dbReference type="EMBL" id="JAPWGL010000001">
    <property type="protein sequence ID" value="MCZ4221955.1"/>
    <property type="molecule type" value="Genomic_DNA"/>
</dbReference>
<evidence type="ECO:0000256" key="1">
    <source>
        <dbReference type="SAM" id="SignalP"/>
    </source>
</evidence>
<evidence type="ECO:0008006" key="4">
    <source>
        <dbReference type="Google" id="ProtNLM"/>
    </source>
</evidence>
<protein>
    <recommendedName>
        <fullName evidence="4">Por secretion system C-terminal sorting domain-containing protein</fullName>
    </recommendedName>
</protein>
<reference evidence="2" key="1">
    <citation type="submission" date="2022-12" db="EMBL/GenBank/DDBJ databases">
        <title>Genome sequence of SJ11.</title>
        <authorList>
            <person name="Woo H."/>
        </authorList>
    </citation>
    <scope>NUCLEOTIDE SEQUENCE</scope>
    <source>
        <strain evidence="2">SJ11</strain>
    </source>
</reference>
<comment type="caution">
    <text evidence="2">The sequence shown here is derived from an EMBL/GenBank/DDBJ whole genome shotgun (WGS) entry which is preliminary data.</text>
</comment>
<accession>A0ABT4KSR4</accession>
<organism evidence="2 3">
    <name type="scientific">Pedobacter rhodius</name>
    <dbReference type="NCBI Taxonomy" id="3004098"/>
    <lineage>
        <taxon>Bacteria</taxon>
        <taxon>Pseudomonadati</taxon>
        <taxon>Bacteroidota</taxon>
        <taxon>Sphingobacteriia</taxon>
        <taxon>Sphingobacteriales</taxon>
        <taxon>Sphingobacteriaceae</taxon>
        <taxon>Pedobacter</taxon>
    </lineage>
</organism>
<evidence type="ECO:0000313" key="2">
    <source>
        <dbReference type="EMBL" id="MCZ4221955.1"/>
    </source>
</evidence>
<name>A0ABT4KSR4_9SPHI</name>
<keyword evidence="3" id="KW-1185">Reference proteome</keyword>
<evidence type="ECO:0000313" key="3">
    <source>
        <dbReference type="Proteomes" id="UP001144341"/>
    </source>
</evidence>
<gene>
    <name evidence="2" type="ORF">O0931_01440</name>
</gene>
<feature type="signal peptide" evidence="1">
    <location>
        <begin position="1"/>
        <end position="22"/>
    </location>
</feature>